<accession>A0A0A9BPX4</accession>
<evidence type="ECO:0000313" key="1">
    <source>
        <dbReference type="EMBL" id="JAD64188.1"/>
    </source>
</evidence>
<organism evidence="1">
    <name type="scientific">Arundo donax</name>
    <name type="common">Giant reed</name>
    <name type="synonym">Donax arundinaceus</name>
    <dbReference type="NCBI Taxonomy" id="35708"/>
    <lineage>
        <taxon>Eukaryota</taxon>
        <taxon>Viridiplantae</taxon>
        <taxon>Streptophyta</taxon>
        <taxon>Embryophyta</taxon>
        <taxon>Tracheophyta</taxon>
        <taxon>Spermatophyta</taxon>
        <taxon>Magnoliopsida</taxon>
        <taxon>Liliopsida</taxon>
        <taxon>Poales</taxon>
        <taxon>Poaceae</taxon>
        <taxon>PACMAD clade</taxon>
        <taxon>Arundinoideae</taxon>
        <taxon>Arundineae</taxon>
        <taxon>Arundo</taxon>
    </lineage>
</organism>
<proteinExistence type="predicted"/>
<name>A0A0A9BPX4_ARUDO</name>
<sequence length="37" mass="4144">MSCSLALSQVAKFALITCMMVCRSINRYANICCNRDI</sequence>
<protein>
    <submittedName>
        <fullName evidence="1">Uncharacterized protein</fullName>
    </submittedName>
</protein>
<dbReference type="EMBL" id="GBRH01233707">
    <property type="protein sequence ID" value="JAD64188.1"/>
    <property type="molecule type" value="Transcribed_RNA"/>
</dbReference>
<reference evidence="1" key="1">
    <citation type="submission" date="2014-09" db="EMBL/GenBank/DDBJ databases">
        <authorList>
            <person name="Magalhaes I.L.F."/>
            <person name="Oliveira U."/>
            <person name="Santos F.R."/>
            <person name="Vidigal T.H.D.A."/>
            <person name="Brescovit A.D."/>
            <person name="Santos A.J."/>
        </authorList>
    </citation>
    <scope>NUCLEOTIDE SEQUENCE</scope>
    <source>
        <tissue evidence="1">Shoot tissue taken approximately 20 cm above the soil surface</tissue>
    </source>
</reference>
<dbReference type="AlphaFoldDB" id="A0A0A9BPX4"/>
<reference evidence="1" key="2">
    <citation type="journal article" date="2015" name="Data Brief">
        <title>Shoot transcriptome of the giant reed, Arundo donax.</title>
        <authorList>
            <person name="Barrero R.A."/>
            <person name="Guerrero F.D."/>
            <person name="Moolhuijzen P."/>
            <person name="Goolsby J.A."/>
            <person name="Tidwell J."/>
            <person name="Bellgard S.E."/>
            <person name="Bellgard M.I."/>
        </authorList>
    </citation>
    <scope>NUCLEOTIDE SEQUENCE</scope>
    <source>
        <tissue evidence="1">Shoot tissue taken approximately 20 cm above the soil surface</tissue>
    </source>
</reference>